<feature type="compositionally biased region" description="Low complexity" evidence="1">
    <location>
        <begin position="13"/>
        <end position="23"/>
    </location>
</feature>
<proteinExistence type="predicted"/>
<dbReference type="AlphaFoldDB" id="A0A428NHF1"/>
<feature type="region of interest" description="Disordered" evidence="1">
    <location>
        <begin position="1"/>
        <end position="23"/>
    </location>
</feature>
<protein>
    <submittedName>
        <fullName evidence="2">Uncharacterized protein</fullName>
    </submittedName>
</protein>
<organism evidence="2 3">
    <name type="scientific">Fusarium floridanum</name>
    <dbReference type="NCBI Taxonomy" id="1325733"/>
    <lineage>
        <taxon>Eukaryota</taxon>
        <taxon>Fungi</taxon>
        <taxon>Dikarya</taxon>
        <taxon>Ascomycota</taxon>
        <taxon>Pezizomycotina</taxon>
        <taxon>Sordariomycetes</taxon>
        <taxon>Hypocreomycetidae</taxon>
        <taxon>Hypocreales</taxon>
        <taxon>Nectriaceae</taxon>
        <taxon>Fusarium</taxon>
        <taxon>Fusarium solani species complex</taxon>
    </lineage>
</organism>
<accession>A0A428NHF1</accession>
<evidence type="ECO:0000313" key="3">
    <source>
        <dbReference type="Proteomes" id="UP000287972"/>
    </source>
</evidence>
<reference evidence="2 3" key="1">
    <citation type="submission" date="2017-06" db="EMBL/GenBank/DDBJ databases">
        <title>Comparative genomic analysis of Ambrosia Fusariam Clade fungi.</title>
        <authorList>
            <person name="Stajich J.E."/>
            <person name="Carrillo J."/>
            <person name="Kijimoto T."/>
            <person name="Eskalen A."/>
            <person name="O'Donnell K."/>
            <person name="Kasson M."/>
        </authorList>
    </citation>
    <scope>NUCLEOTIDE SEQUENCE [LARGE SCALE GENOMIC DNA]</scope>
    <source>
        <strain evidence="2 3">NRRL62606</strain>
    </source>
</reference>
<gene>
    <name evidence="2" type="ORF">CEP51_016721</name>
</gene>
<keyword evidence="3" id="KW-1185">Reference proteome</keyword>
<evidence type="ECO:0000256" key="1">
    <source>
        <dbReference type="SAM" id="MobiDB-lite"/>
    </source>
</evidence>
<dbReference type="EMBL" id="NKCL01001350">
    <property type="protein sequence ID" value="RSL40237.1"/>
    <property type="molecule type" value="Genomic_DNA"/>
</dbReference>
<evidence type="ECO:0000313" key="2">
    <source>
        <dbReference type="EMBL" id="RSL40237.1"/>
    </source>
</evidence>
<dbReference type="Proteomes" id="UP000287972">
    <property type="component" value="Unassembled WGS sequence"/>
</dbReference>
<feature type="non-terminal residue" evidence="2">
    <location>
        <position position="1"/>
    </location>
</feature>
<comment type="caution">
    <text evidence="2">The sequence shown here is derived from an EMBL/GenBank/DDBJ whole genome shotgun (WGS) entry which is preliminary data.</text>
</comment>
<name>A0A428NHF1_9HYPO</name>
<sequence>IPQPKLSSSSAHPGLNSGLLSPSSAPTQLRAAGAQLWKRKWIFVCLSLVSEYFGIGVPSTTGAVGRVS</sequence>
<feature type="compositionally biased region" description="Polar residues" evidence="1">
    <location>
        <begin position="1"/>
        <end position="11"/>
    </location>
</feature>